<feature type="non-terminal residue" evidence="7">
    <location>
        <position position="1"/>
    </location>
</feature>
<dbReference type="Gene3D" id="3.30.40.10">
    <property type="entry name" value="Zinc/RING finger domain, C3HC4 (zinc finger)"/>
    <property type="match status" value="1"/>
</dbReference>
<dbReference type="InterPro" id="IPR019787">
    <property type="entry name" value="Znf_PHD-finger"/>
</dbReference>
<dbReference type="OrthoDB" id="79252at2759"/>
<keyword evidence="2" id="KW-0479">Metal-binding</keyword>
<accession>V4BRW4</accession>
<dbReference type="STRING" id="225164.V4BRW4"/>
<evidence type="ECO:0000256" key="2">
    <source>
        <dbReference type="ARBA" id="ARBA00022723"/>
    </source>
</evidence>
<organism evidence="7 8">
    <name type="scientific">Lottia gigantea</name>
    <name type="common">Giant owl limpet</name>
    <dbReference type="NCBI Taxonomy" id="225164"/>
    <lineage>
        <taxon>Eukaryota</taxon>
        <taxon>Metazoa</taxon>
        <taxon>Spiralia</taxon>
        <taxon>Lophotrochozoa</taxon>
        <taxon>Mollusca</taxon>
        <taxon>Gastropoda</taxon>
        <taxon>Patellogastropoda</taxon>
        <taxon>Lottioidea</taxon>
        <taxon>Lottiidae</taxon>
        <taxon>Lottia</taxon>
    </lineage>
</organism>
<comment type="subcellular location">
    <subcellularLocation>
        <location evidence="1">Nucleus</location>
    </subcellularLocation>
</comment>
<dbReference type="PANTHER" id="PTHR14571:SF9">
    <property type="entry name" value="HISTONE-LYSINE N-METHYLTRANSFERASE SET-26-RELATED"/>
    <property type="match status" value="1"/>
</dbReference>
<evidence type="ECO:0000256" key="4">
    <source>
        <dbReference type="ARBA" id="ARBA00022833"/>
    </source>
</evidence>
<dbReference type="InterPro" id="IPR013083">
    <property type="entry name" value="Znf_RING/FYVE/PHD"/>
</dbReference>
<dbReference type="Pfam" id="PF00628">
    <property type="entry name" value="PHD"/>
    <property type="match status" value="1"/>
</dbReference>
<keyword evidence="5" id="KW-0539">Nucleus</keyword>
<gene>
    <name evidence="7" type="ORF">LOTGIDRAFT_88690</name>
</gene>
<proteinExistence type="predicted"/>
<dbReference type="OMA" id="FCERCRD"/>
<dbReference type="KEGG" id="lgi:LOTGIDRAFT_88690"/>
<sequence>SDEDSMDLISCFCMKPYSGRPMIECNDCSVWIHLSCAKIRKANIPDEYTCPKCRTIKSSVRKSLRTKLDEKQMLV</sequence>
<feature type="domain" description="Zinc finger PHD-type" evidence="6">
    <location>
        <begin position="10"/>
        <end position="54"/>
    </location>
</feature>
<keyword evidence="8" id="KW-1185">Reference proteome</keyword>
<name>V4BRW4_LOTGI</name>
<keyword evidence="4" id="KW-0862">Zinc</keyword>
<dbReference type="Proteomes" id="UP000030746">
    <property type="component" value="Unassembled WGS sequence"/>
</dbReference>
<dbReference type="AlphaFoldDB" id="V4BRW4"/>
<dbReference type="SUPFAM" id="SSF57903">
    <property type="entry name" value="FYVE/PHD zinc finger"/>
    <property type="match status" value="1"/>
</dbReference>
<evidence type="ECO:0000259" key="6">
    <source>
        <dbReference type="SMART" id="SM00249"/>
    </source>
</evidence>
<reference evidence="7 8" key="1">
    <citation type="journal article" date="2013" name="Nature">
        <title>Insights into bilaterian evolution from three spiralian genomes.</title>
        <authorList>
            <person name="Simakov O."/>
            <person name="Marletaz F."/>
            <person name="Cho S.J."/>
            <person name="Edsinger-Gonzales E."/>
            <person name="Havlak P."/>
            <person name="Hellsten U."/>
            <person name="Kuo D.H."/>
            <person name="Larsson T."/>
            <person name="Lv J."/>
            <person name="Arendt D."/>
            <person name="Savage R."/>
            <person name="Osoegawa K."/>
            <person name="de Jong P."/>
            <person name="Grimwood J."/>
            <person name="Chapman J.A."/>
            <person name="Shapiro H."/>
            <person name="Aerts A."/>
            <person name="Otillar R.P."/>
            <person name="Terry A.Y."/>
            <person name="Boore J.L."/>
            <person name="Grigoriev I.V."/>
            <person name="Lindberg D.R."/>
            <person name="Seaver E.C."/>
            <person name="Weisblat D.A."/>
            <person name="Putnam N.H."/>
            <person name="Rokhsar D.S."/>
        </authorList>
    </citation>
    <scope>NUCLEOTIDE SEQUENCE [LARGE SCALE GENOMIC DNA]</scope>
</reference>
<dbReference type="HOGENOM" id="CLU_2678086_0_0_1"/>
<dbReference type="InterPro" id="IPR011011">
    <property type="entry name" value="Znf_FYVE_PHD"/>
</dbReference>
<dbReference type="EMBL" id="KB202237">
    <property type="protein sequence ID" value="ESO91664.1"/>
    <property type="molecule type" value="Genomic_DNA"/>
</dbReference>
<evidence type="ECO:0000256" key="1">
    <source>
        <dbReference type="ARBA" id="ARBA00004123"/>
    </source>
</evidence>
<dbReference type="InterPro" id="IPR001965">
    <property type="entry name" value="Znf_PHD"/>
</dbReference>
<dbReference type="GeneID" id="20252802"/>
<evidence type="ECO:0000256" key="5">
    <source>
        <dbReference type="ARBA" id="ARBA00023242"/>
    </source>
</evidence>
<dbReference type="GO" id="GO:0005634">
    <property type="term" value="C:nucleus"/>
    <property type="evidence" value="ECO:0007669"/>
    <property type="project" value="UniProtKB-SubCell"/>
</dbReference>
<protein>
    <recommendedName>
        <fullName evidence="6">Zinc finger PHD-type domain-containing protein</fullName>
    </recommendedName>
</protein>
<keyword evidence="3" id="KW-0863">Zinc-finger</keyword>
<dbReference type="SMART" id="SM00249">
    <property type="entry name" value="PHD"/>
    <property type="match status" value="1"/>
</dbReference>
<dbReference type="GO" id="GO:0008270">
    <property type="term" value="F:zinc ion binding"/>
    <property type="evidence" value="ECO:0007669"/>
    <property type="project" value="UniProtKB-KW"/>
</dbReference>
<evidence type="ECO:0000256" key="3">
    <source>
        <dbReference type="ARBA" id="ARBA00022771"/>
    </source>
</evidence>
<feature type="non-terminal residue" evidence="7">
    <location>
        <position position="75"/>
    </location>
</feature>
<evidence type="ECO:0000313" key="8">
    <source>
        <dbReference type="Proteomes" id="UP000030746"/>
    </source>
</evidence>
<dbReference type="RefSeq" id="XP_009057614.1">
    <property type="nucleotide sequence ID" value="XM_009059366.1"/>
</dbReference>
<dbReference type="PANTHER" id="PTHR14571">
    <property type="entry name" value="HISTONE-LYSINE N-METHYLTRANSFERASE SET-26-RELATED"/>
    <property type="match status" value="1"/>
</dbReference>
<dbReference type="CTD" id="20252802"/>
<evidence type="ECO:0000313" key="7">
    <source>
        <dbReference type="EMBL" id="ESO91664.1"/>
    </source>
</evidence>